<dbReference type="GO" id="GO:0010411">
    <property type="term" value="P:xyloglucan metabolic process"/>
    <property type="evidence" value="ECO:0007669"/>
    <property type="project" value="TreeGrafter"/>
</dbReference>
<dbReference type="PANTHER" id="PTHR43739">
    <property type="entry name" value="XYLOGLUCANASE (EUROFUNG)"/>
    <property type="match status" value="1"/>
</dbReference>
<evidence type="ECO:0008006" key="3">
    <source>
        <dbReference type="Google" id="ProtNLM"/>
    </source>
</evidence>
<gene>
    <name evidence="1" type="ORF">B9Q03_11545</name>
</gene>
<dbReference type="PANTHER" id="PTHR43739:SF5">
    <property type="entry name" value="EXO-ALPHA-SIALIDASE"/>
    <property type="match status" value="1"/>
</dbReference>
<dbReference type="InterPro" id="IPR052025">
    <property type="entry name" value="Xyloglucanase_GH74"/>
</dbReference>
<proteinExistence type="predicted"/>
<protein>
    <recommendedName>
        <fullName evidence="3">Sortilin N-terminal domain-containing protein</fullName>
    </recommendedName>
</protein>
<sequence>MKGLSHKRVVIGVATVDGCYFLESDVGRGEWVRRGPYLSGESVNSLRYDVHSGSLYAATLTEGVFVSRDLGGAWKLSSRGLHVRKAWTIGVDPHKEGRLYVGTQYGHLFRSDDSGASWVEVTSLYDAPHRMEWGVDWGMGTLGLAIHTVKFDHEREGRFYIIASGNGVYRTDDDGESWKPLRSGLLEGCQAFNQRSQAGAGGGESLETHLRTVHKCAHKIALSGRDPSRLYQQNHCGVYSSQNSGEAWYDCSPDDEHRHGFGITVTDDDTVYTVPAYQGICREHNSCVKGELKVYRGRRSGGVWEALGAGLPRSVHTCVLRDALSSDSLEPPGVYFGTTSGEVFASVDGGDSWRRLLGGVSRIQGVESFVVD</sequence>
<name>A0A2R6AK15_9ARCH</name>
<dbReference type="EMBL" id="NEXE01000202">
    <property type="protein sequence ID" value="PSN86705.1"/>
    <property type="molecule type" value="Genomic_DNA"/>
</dbReference>
<organism evidence="1 2">
    <name type="scientific">Candidatus Marsarchaeota G2 archaeon OSP_D</name>
    <dbReference type="NCBI Taxonomy" id="1978157"/>
    <lineage>
        <taxon>Archaea</taxon>
        <taxon>Candidatus Marsarchaeota</taxon>
        <taxon>Candidatus Marsarchaeota group 2</taxon>
    </lineage>
</organism>
<evidence type="ECO:0000313" key="1">
    <source>
        <dbReference type="EMBL" id="PSN86705.1"/>
    </source>
</evidence>
<comment type="caution">
    <text evidence="1">The sequence shown here is derived from an EMBL/GenBank/DDBJ whole genome shotgun (WGS) entry which is preliminary data.</text>
</comment>
<evidence type="ECO:0000313" key="2">
    <source>
        <dbReference type="Proteomes" id="UP000240322"/>
    </source>
</evidence>
<accession>A0A2R6AK15</accession>
<reference evidence="1 2" key="1">
    <citation type="submission" date="2017-04" db="EMBL/GenBank/DDBJ databases">
        <title>Novel microbial lineages endemic to geothermal iron-oxide mats fill important gaps in the evolutionary history of Archaea.</title>
        <authorList>
            <person name="Jay Z.J."/>
            <person name="Beam J.P."/>
            <person name="Dlakic M."/>
            <person name="Rusch D.B."/>
            <person name="Kozubal M.A."/>
            <person name="Inskeep W.P."/>
        </authorList>
    </citation>
    <scope>NUCLEOTIDE SEQUENCE [LARGE SCALE GENOMIC DNA]</scope>
    <source>
        <strain evidence="1">OSP_D</strain>
    </source>
</reference>
<dbReference type="AlphaFoldDB" id="A0A2R6AK15"/>
<dbReference type="Gene3D" id="2.130.10.10">
    <property type="entry name" value="YVTN repeat-like/Quinoprotein amine dehydrogenase"/>
    <property type="match status" value="1"/>
</dbReference>
<dbReference type="Proteomes" id="UP000240322">
    <property type="component" value="Unassembled WGS sequence"/>
</dbReference>
<dbReference type="SUPFAM" id="SSF110296">
    <property type="entry name" value="Oligoxyloglucan reducing end-specific cellobiohydrolase"/>
    <property type="match status" value="1"/>
</dbReference>
<dbReference type="InterPro" id="IPR015943">
    <property type="entry name" value="WD40/YVTN_repeat-like_dom_sf"/>
</dbReference>